<dbReference type="EMBL" id="JAWPEI010000011">
    <property type="protein sequence ID" value="KAK4710671.1"/>
    <property type="molecule type" value="Genomic_DNA"/>
</dbReference>
<proteinExistence type="predicted"/>
<protein>
    <submittedName>
        <fullName evidence="1">Uncharacterized protein</fullName>
    </submittedName>
</protein>
<name>A0AAV9KBF7_9SOLN</name>
<organism evidence="1 2">
    <name type="scientific">Solanum pinnatisectum</name>
    <name type="common">tansyleaf nightshade</name>
    <dbReference type="NCBI Taxonomy" id="50273"/>
    <lineage>
        <taxon>Eukaryota</taxon>
        <taxon>Viridiplantae</taxon>
        <taxon>Streptophyta</taxon>
        <taxon>Embryophyta</taxon>
        <taxon>Tracheophyta</taxon>
        <taxon>Spermatophyta</taxon>
        <taxon>Magnoliopsida</taxon>
        <taxon>eudicotyledons</taxon>
        <taxon>Gunneridae</taxon>
        <taxon>Pentapetalae</taxon>
        <taxon>asterids</taxon>
        <taxon>lamiids</taxon>
        <taxon>Solanales</taxon>
        <taxon>Solanaceae</taxon>
        <taxon>Solanoideae</taxon>
        <taxon>Solaneae</taxon>
        <taxon>Solanum</taxon>
    </lineage>
</organism>
<sequence length="104" mass="11592">MFAVCSFGSLKVLQNSSSKDLVCEIANIGYCNGGYIFSSFVLINQDVFEDSNNLNFFQKTKENLVLALGSDISNMHARYWFSNFISSTMSLGHTKLVTEGLLCR</sequence>
<dbReference type="Proteomes" id="UP001311915">
    <property type="component" value="Unassembled WGS sequence"/>
</dbReference>
<evidence type="ECO:0000313" key="2">
    <source>
        <dbReference type="Proteomes" id="UP001311915"/>
    </source>
</evidence>
<keyword evidence="2" id="KW-1185">Reference proteome</keyword>
<reference evidence="1 2" key="1">
    <citation type="submission" date="2023-10" db="EMBL/GenBank/DDBJ databases">
        <title>Genome-Wide Identification Analysis in wild type Solanum Pinnatisectum Reveals Some Genes Defensing Phytophthora Infestans.</title>
        <authorList>
            <person name="Sun C."/>
        </authorList>
    </citation>
    <scope>NUCLEOTIDE SEQUENCE [LARGE SCALE GENOMIC DNA]</scope>
    <source>
        <strain evidence="1">LQN</strain>
        <tissue evidence="1">Leaf</tissue>
    </source>
</reference>
<evidence type="ECO:0000313" key="1">
    <source>
        <dbReference type="EMBL" id="KAK4710671.1"/>
    </source>
</evidence>
<dbReference type="AlphaFoldDB" id="A0AAV9KBF7"/>
<comment type="caution">
    <text evidence="1">The sequence shown here is derived from an EMBL/GenBank/DDBJ whole genome shotgun (WGS) entry which is preliminary data.</text>
</comment>
<accession>A0AAV9KBF7</accession>
<gene>
    <name evidence="1" type="ORF">R3W88_005184</name>
</gene>